<proteinExistence type="predicted"/>
<dbReference type="PANTHER" id="PTHR43433:SF4">
    <property type="entry name" value="NON-HEME CHLOROPEROXIDASE-RELATED"/>
    <property type="match status" value="1"/>
</dbReference>
<feature type="domain" description="AB hydrolase-1" evidence="1">
    <location>
        <begin position="56"/>
        <end position="219"/>
    </location>
</feature>
<dbReference type="InterPro" id="IPR000073">
    <property type="entry name" value="AB_hydrolase_1"/>
</dbReference>
<dbReference type="EMBL" id="OCNJ01000001">
    <property type="protein sequence ID" value="SOD91067.1"/>
    <property type="molecule type" value="Genomic_DNA"/>
</dbReference>
<dbReference type="AlphaFoldDB" id="A0A286G682"/>
<dbReference type="SUPFAM" id="SSF53474">
    <property type="entry name" value="alpha/beta-Hydrolases"/>
    <property type="match status" value="1"/>
</dbReference>
<dbReference type="Pfam" id="PF00561">
    <property type="entry name" value="Abhydrolase_1"/>
    <property type="match status" value="1"/>
</dbReference>
<sequence>MSKVSLVLVPGLLTDRALFAPQIAALADVADITVADVVNDDSMEGFARRLLHDAPQRFAVCGLSMGGYIAQEVMRQAPERVLGLALLDTNARADRPEQQEARREFVRRAESGDFMDVVDEMYPMLVAPSRLEDADLKHTCAEMAARVGVVGFARQQTAIIDRKDGRGDLKAVAVPSLVLCGAEDAMTPPKVHQEMADQLQDVEYVVIDGCGHLATLEAPEAVNTALRQWLARL</sequence>
<dbReference type="PANTHER" id="PTHR43433">
    <property type="entry name" value="HYDROLASE, ALPHA/BETA FOLD FAMILY PROTEIN"/>
    <property type="match status" value="1"/>
</dbReference>
<dbReference type="Gene3D" id="3.40.50.1820">
    <property type="entry name" value="alpha/beta hydrolase"/>
    <property type="match status" value="1"/>
</dbReference>
<keyword evidence="3" id="KW-1185">Reference proteome</keyword>
<accession>A0A286G682</accession>
<dbReference type="Proteomes" id="UP000219621">
    <property type="component" value="Unassembled WGS sequence"/>
</dbReference>
<evidence type="ECO:0000313" key="3">
    <source>
        <dbReference type="Proteomes" id="UP000219621"/>
    </source>
</evidence>
<dbReference type="InterPro" id="IPR050471">
    <property type="entry name" value="AB_hydrolase"/>
</dbReference>
<reference evidence="2 3" key="1">
    <citation type="submission" date="2017-09" db="EMBL/GenBank/DDBJ databases">
        <authorList>
            <person name="Ehlers B."/>
            <person name="Leendertz F.H."/>
        </authorList>
    </citation>
    <scope>NUCLEOTIDE SEQUENCE [LARGE SCALE GENOMIC DNA]</scope>
    <source>
        <strain evidence="2 3">USBA 140</strain>
    </source>
</reference>
<dbReference type="OrthoDB" id="5491135at2"/>
<protein>
    <submittedName>
        <fullName evidence="2">Pimeloyl-ACP methyl ester carboxylesterase</fullName>
    </submittedName>
</protein>
<dbReference type="RefSeq" id="WP_097277647.1">
    <property type="nucleotide sequence ID" value="NZ_OCNJ01000001.1"/>
</dbReference>
<organism evidence="2 3">
    <name type="scientific">Caenispirillum bisanense</name>
    <dbReference type="NCBI Taxonomy" id="414052"/>
    <lineage>
        <taxon>Bacteria</taxon>
        <taxon>Pseudomonadati</taxon>
        <taxon>Pseudomonadota</taxon>
        <taxon>Alphaproteobacteria</taxon>
        <taxon>Rhodospirillales</taxon>
        <taxon>Novispirillaceae</taxon>
        <taxon>Caenispirillum</taxon>
    </lineage>
</organism>
<evidence type="ECO:0000313" key="2">
    <source>
        <dbReference type="EMBL" id="SOD91067.1"/>
    </source>
</evidence>
<gene>
    <name evidence="2" type="ORF">SAMN05421508_101792</name>
</gene>
<dbReference type="InterPro" id="IPR029058">
    <property type="entry name" value="AB_hydrolase_fold"/>
</dbReference>
<evidence type="ECO:0000259" key="1">
    <source>
        <dbReference type="Pfam" id="PF00561"/>
    </source>
</evidence>
<name>A0A286G682_9PROT</name>